<comment type="caution">
    <text evidence="1">The sequence shown here is derived from an EMBL/GenBank/DDBJ whole genome shotgun (WGS) entry which is preliminary data.</text>
</comment>
<gene>
    <name evidence="1" type="ORF">COT25_01665</name>
</gene>
<sequence>MHERGDDNESKKHLELEHNNQSDRFTVVKVPRPIVASCLPFVAVFGQPIRKHGVVKLFEIKLRSCDFFKHRTGIYFS</sequence>
<dbReference type="AlphaFoldDB" id="A0A2H0YT82"/>
<accession>A0A2H0YT82</accession>
<dbReference type="Proteomes" id="UP000228711">
    <property type="component" value="Unassembled WGS sequence"/>
</dbReference>
<reference evidence="2" key="1">
    <citation type="submission" date="2017-09" db="EMBL/GenBank/DDBJ databases">
        <title>Depth-based differentiation of microbial function through sediment-hosted aquifers and enrichment of novel symbionts in the deep terrestrial subsurface.</title>
        <authorList>
            <person name="Probst A.J."/>
            <person name="Ladd B."/>
            <person name="Jarett J.K."/>
            <person name="Geller-Mcgrath D.E."/>
            <person name="Sieber C.M.K."/>
            <person name="Emerson J.B."/>
            <person name="Anantharaman K."/>
            <person name="Thomas B.C."/>
            <person name="Malmstrom R."/>
            <person name="Stieglmeier M."/>
            <person name="Klingl A."/>
            <person name="Woyke T."/>
            <person name="Ryan C.M."/>
            <person name="Banfield J.F."/>
        </authorList>
    </citation>
    <scope>NUCLEOTIDE SEQUENCE [LARGE SCALE GENOMIC DNA]</scope>
</reference>
<protein>
    <submittedName>
        <fullName evidence="1">Uncharacterized protein</fullName>
    </submittedName>
</protein>
<evidence type="ECO:0000313" key="1">
    <source>
        <dbReference type="EMBL" id="PIS41711.1"/>
    </source>
</evidence>
<dbReference type="EMBL" id="PEXV01000062">
    <property type="protein sequence ID" value="PIS41711.1"/>
    <property type="molecule type" value="Genomic_DNA"/>
</dbReference>
<evidence type="ECO:0000313" key="2">
    <source>
        <dbReference type="Proteomes" id="UP000228711"/>
    </source>
</evidence>
<organism evidence="1 2">
    <name type="scientific">Candidatus Kerfeldbacteria bacterium CG08_land_8_20_14_0_20_42_7</name>
    <dbReference type="NCBI Taxonomy" id="2014245"/>
    <lineage>
        <taxon>Bacteria</taxon>
        <taxon>Candidatus Kerfeldiibacteriota</taxon>
    </lineage>
</organism>
<name>A0A2H0YT82_9BACT</name>
<proteinExistence type="predicted"/>